<accession>A0A7X6HX57</accession>
<gene>
    <name evidence="1" type="ORF">HCN56_01385</name>
</gene>
<dbReference type="AlphaFoldDB" id="A0A7X6HX57"/>
<proteinExistence type="predicted"/>
<protein>
    <submittedName>
        <fullName evidence="1">Uncharacterized protein</fullName>
    </submittedName>
</protein>
<dbReference type="Proteomes" id="UP000578686">
    <property type="component" value="Unassembled WGS sequence"/>
</dbReference>
<comment type="caution">
    <text evidence="1">The sequence shown here is derived from an EMBL/GenBank/DDBJ whole genome shotgun (WGS) entry which is preliminary data.</text>
</comment>
<name>A0A7X6HX57_9ACTN</name>
<evidence type="ECO:0000313" key="1">
    <source>
        <dbReference type="EMBL" id="NJQ04261.1"/>
    </source>
</evidence>
<dbReference type="EMBL" id="JAAVJD010000004">
    <property type="protein sequence ID" value="NJQ04261.1"/>
    <property type="molecule type" value="Genomic_DNA"/>
</dbReference>
<evidence type="ECO:0000313" key="2">
    <source>
        <dbReference type="Proteomes" id="UP000578686"/>
    </source>
</evidence>
<organism evidence="1 2">
    <name type="scientific">Streptomyces lonarensis</name>
    <dbReference type="NCBI Taxonomy" id="700599"/>
    <lineage>
        <taxon>Bacteria</taxon>
        <taxon>Bacillati</taxon>
        <taxon>Actinomycetota</taxon>
        <taxon>Actinomycetes</taxon>
        <taxon>Kitasatosporales</taxon>
        <taxon>Streptomycetaceae</taxon>
        <taxon>Streptomyces</taxon>
    </lineage>
</organism>
<sequence>MRTLTPTTAEREFLATCEAAPLPEITGPILAQVLRLPVLPGEDIVTILGAAHGLLSEAGVIRSRRTPPPAGGIEPFDAIREAVTGRMQVDEAADWRLEDAAEIALDAAVADLGQPGEDFGDYVRRIDVSDADVLRAFVTAGRIALEYGGES</sequence>
<dbReference type="RefSeq" id="WP_167967560.1">
    <property type="nucleotide sequence ID" value="NZ_BHZG01000011.1"/>
</dbReference>
<reference evidence="1 2" key="1">
    <citation type="submission" date="2020-03" db="EMBL/GenBank/DDBJ databases">
        <title>Draft genome of Streptomyces sp. ventii, isolated from the Axial Seamount in the Pacific Ocean, and resequencing of the two type strains Streptomyces lonarensis strain NCL 716 and Streptomyces bohaiensis strain 11A07.</title>
        <authorList>
            <person name="Loughran R.M."/>
            <person name="Pfannmuller K.M."/>
            <person name="Wasson B.J."/>
            <person name="Deadmond M.C."/>
            <person name="Paddock B.E."/>
            <person name="Koyack M.J."/>
            <person name="Gallegos D.A."/>
            <person name="Mitchell E.A."/>
            <person name="Ushijima B."/>
            <person name="Saw J.H."/>
            <person name="Mcphail K.L."/>
            <person name="Videau P."/>
        </authorList>
    </citation>
    <scope>NUCLEOTIDE SEQUENCE [LARGE SCALE GENOMIC DNA]</scope>
    <source>
        <strain evidence="1 2">NCL716</strain>
    </source>
</reference>
<keyword evidence="2" id="KW-1185">Reference proteome</keyword>